<keyword evidence="4" id="KW-1185">Reference proteome</keyword>
<feature type="domain" description="DUF6604" evidence="2">
    <location>
        <begin position="11"/>
        <end position="319"/>
    </location>
</feature>
<reference evidence="3 4" key="1">
    <citation type="submission" date="2018-06" db="EMBL/GenBank/DDBJ databases">
        <title>Fusarium incarnatum-equiseti species complex species 28.</title>
        <authorList>
            <person name="Gardiner D.M."/>
        </authorList>
    </citation>
    <scope>NUCLEOTIDE SEQUENCE [LARGE SCALE GENOMIC DNA]</scope>
    <source>
        <strain evidence="3 4">FIESC_28</strain>
    </source>
</reference>
<dbReference type="GeneID" id="41995065"/>
<organism evidence="3 4">
    <name type="scientific">Fusarium coffeatum</name>
    <dbReference type="NCBI Taxonomy" id="231269"/>
    <lineage>
        <taxon>Eukaryota</taxon>
        <taxon>Fungi</taxon>
        <taxon>Dikarya</taxon>
        <taxon>Ascomycota</taxon>
        <taxon>Pezizomycotina</taxon>
        <taxon>Sordariomycetes</taxon>
        <taxon>Hypocreomycetidae</taxon>
        <taxon>Hypocreales</taxon>
        <taxon>Nectriaceae</taxon>
        <taxon>Fusarium</taxon>
        <taxon>Fusarium incarnatum-equiseti species complex</taxon>
    </lineage>
</organism>
<comment type="caution">
    <text evidence="3">The sequence shown here is derived from an EMBL/GenBank/DDBJ whole genome shotgun (WGS) entry which is preliminary data.</text>
</comment>
<accession>A0A366RPZ1</accession>
<evidence type="ECO:0000256" key="1">
    <source>
        <dbReference type="SAM" id="MobiDB-lite"/>
    </source>
</evidence>
<dbReference type="RefSeq" id="XP_031016084.1">
    <property type="nucleotide sequence ID" value="XM_031159769.1"/>
</dbReference>
<dbReference type="EMBL" id="QKXC01000116">
    <property type="protein sequence ID" value="RBR19159.1"/>
    <property type="molecule type" value="Genomic_DNA"/>
</dbReference>
<dbReference type="OrthoDB" id="5238236at2759"/>
<feature type="region of interest" description="Disordered" evidence="1">
    <location>
        <begin position="42"/>
        <end position="86"/>
    </location>
</feature>
<dbReference type="InterPro" id="IPR046539">
    <property type="entry name" value="DUF6604"/>
</dbReference>
<feature type="compositionally biased region" description="Basic residues" evidence="1">
    <location>
        <begin position="60"/>
        <end position="72"/>
    </location>
</feature>
<evidence type="ECO:0000313" key="4">
    <source>
        <dbReference type="Proteomes" id="UP000253153"/>
    </source>
</evidence>
<proteinExistence type="predicted"/>
<dbReference type="Proteomes" id="UP000253153">
    <property type="component" value="Unassembled WGS sequence"/>
</dbReference>
<evidence type="ECO:0000313" key="3">
    <source>
        <dbReference type="EMBL" id="RBR19159.1"/>
    </source>
</evidence>
<dbReference type="Pfam" id="PF20253">
    <property type="entry name" value="DUF6604"/>
    <property type="match status" value="1"/>
</dbReference>
<evidence type="ECO:0000259" key="2">
    <source>
        <dbReference type="Pfam" id="PF20253"/>
    </source>
</evidence>
<dbReference type="PANTHER" id="PTHR38795">
    <property type="entry name" value="DUF6604 DOMAIN-CONTAINING PROTEIN"/>
    <property type="match status" value="1"/>
</dbReference>
<protein>
    <recommendedName>
        <fullName evidence="2">DUF6604 domain-containing protein</fullName>
    </recommendedName>
</protein>
<name>A0A366RPZ1_9HYPO</name>
<sequence length="876" mass="99439">MLPDVLMQGLRQYKSDTNALASWLASTAKICGYKCDLPDDQKSFASGDKPSPGQAPSGRLKGKARKEAKKRGAPVNPANPQTLKNQGPKYTVALKDFLPMAECIAKSRKPLITVPSSFVSTIDRAIRLRSAFAAEMALHGVKVNQDADITHDYFVSVLEKVNEALRPRFPPCQKVQTTQSAERENISHGFQALSVEEPSQEFLNVPDAELPQKMQKDSTSYQAKKDQEDRLWKILNAPDILGLPQKVQGDRTNYKADNVEEEENGFNDLLCALVLVEAQGMRDRIRWIWQSYLDKTIDITTAAVATNVGIQRIRKLSEECSMSNAKNALRAAELHFSMNACWKRTSSGLNFRKMVDEVLDLRRTLDEGICPNDLLQTQASLVFLRPGKVESPTARDQGLHEELEALYDFWVEGVLFLHNNIEQAGSNRFPVEDEFLRMLRKTNETNEVSFEVAFIAQIFLDMRRLLGNTESMAEKFMGCVAETKFALDRFVEIWANSPSAKGRDSLKYQLKEGQNYLESMLYDIIPEVKAYHVRNGYDVEGVDEYGRFLKRSPILCGLALFHARAEMYTLSINCMKETGVTTRLVHLYNAIQQEGVLDKLWVDMETFEACFEEQDFFMGRKPTKSTQYNERLMVQMGCSVSSTQKLKRSSWREQVTDKHQKDLLFRTAVQGMEKGAPVSKTYLRMHKQRGGCLDLTKKEVIEIVSLSKYKLVQEHDKYTFGSLSEEEKQQLDKRASQPKPKNAWPEPYYLVLLTMTLAAEARQLAFSYLQMHDFCFTLQAHIFDRCKPIIEEKVLYKGCVPIRGPIDIIPRILQLADWPKGDRALKEAASVIAEFSNDLGGELRARIQDIKSFSEPVVVPPVATGACLKWYSDPLN</sequence>
<gene>
    <name evidence="3" type="ORF">FIESC28_05624</name>
</gene>
<dbReference type="PANTHER" id="PTHR38795:SF1">
    <property type="entry name" value="DUF6604 DOMAIN-CONTAINING PROTEIN"/>
    <property type="match status" value="1"/>
</dbReference>
<dbReference type="AlphaFoldDB" id="A0A366RPZ1"/>